<dbReference type="InterPro" id="IPR050312">
    <property type="entry name" value="IolE/XylAMocC-like"/>
</dbReference>
<sequence>MPDPIHAPRYTRDTWPIAAAMIQYPNILPDGRSVQDQAPEDWAATLADIVDAGFTELDPTDAWLRIADLAPARLDAFMGVVKGLGLTIPAISTARKNLIDPERGSEMVAYAHRVIDTAAGIGARSVSLGLFGGLTEAQKKALWFWTVQGESNPDDPDSYALAVARVRELGRHAEDVGIEIALEMYEDTYIGTADGTVRFVTDVGLPNVGINADLGNLIRLHRPVEHWLRMVEKTMPFARYWHVKNYMRTEDEATGLVVTAPTSLELGLINYRTAIRLALSYGFNSPFLCEHYGGDGISVSATNRNYLRTLLPRAPEAKP</sequence>
<dbReference type="Proteomes" id="UP000289411">
    <property type="component" value="Unassembled WGS sequence"/>
</dbReference>
<dbReference type="GO" id="GO:0016853">
    <property type="term" value="F:isomerase activity"/>
    <property type="evidence" value="ECO:0007669"/>
    <property type="project" value="UniProtKB-KW"/>
</dbReference>
<dbReference type="PANTHER" id="PTHR12110">
    <property type="entry name" value="HYDROXYPYRUVATE ISOMERASE"/>
    <property type="match status" value="1"/>
</dbReference>
<reference evidence="2 3" key="2">
    <citation type="submission" date="2019-02" db="EMBL/GenBank/DDBJ databases">
        <title>'Lichenibacterium ramalinii' gen. nov. sp. nov., 'Lichenibacterium minor' gen. nov. sp. nov.</title>
        <authorList>
            <person name="Pankratov T."/>
        </authorList>
    </citation>
    <scope>NUCLEOTIDE SEQUENCE [LARGE SCALE GENOMIC DNA]</scope>
    <source>
        <strain evidence="2 3">RmlP001</strain>
    </source>
</reference>
<proteinExistence type="predicted"/>
<dbReference type="InterPro" id="IPR036237">
    <property type="entry name" value="Xyl_isomerase-like_sf"/>
</dbReference>
<evidence type="ECO:0000259" key="1">
    <source>
        <dbReference type="Pfam" id="PF01261"/>
    </source>
</evidence>
<feature type="domain" description="Xylose isomerase-like TIM barrel" evidence="1">
    <location>
        <begin position="47"/>
        <end position="294"/>
    </location>
</feature>
<organism evidence="2 3">
    <name type="scientific">Lichenibacterium ramalinae</name>
    <dbReference type="NCBI Taxonomy" id="2316527"/>
    <lineage>
        <taxon>Bacteria</taxon>
        <taxon>Pseudomonadati</taxon>
        <taxon>Pseudomonadota</taxon>
        <taxon>Alphaproteobacteria</taxon>
        <taxon>Hyphomicrobiales</taxon>
        <taxon>Lichenihabitantaceae</taxon>
        <taxon>Lichenibacterium</taxon>
    </lineage>
</organism>
<dbReference type="InterPro" id="IPR013022">
    <property type="entry name" value="Xyl_isomerase-like_TIM-brl"/>
</dbReference>
<dbReference type="SUPFAM" id="SSF51658">
    <property type="entry name" value="Xylose isomerase-like"/>
    <property type="match status" value="1"/>
</dbReference>
<accession>A0A4Q2RBP6</accession>
<dbReference type="AlphaFoldDB" id="A0A4Q2RBP6"/>
<keyword evidence="3" id="KW-1185">Reference proteome</keyword>
<keyword evidence="2" id="KW-0413">Isomerase</keyword>
<name>A0A4Q2RBP6_9HYPH</name>
<reference evidence="2 3" key="1">
    <citation type="submission" date="2018-09" db="EMBL/GenBank/DDBJ databases">
        <authorList>
            <person name="Grouzdev D.S."/>
            <person name="Krutkina M.S."/>
        </authorList>
    </citation>
    <scope>NUCLEOTIDE SEQUENCE [LARGE SCALE GENOMIC DNA]</scope>
    <source>
        <strain evidence="2 3">RmlP001</strain>
    </source>
</reference>
<dbReference type="RefSeq" id="WP_129219617.1">
    <property type="nucleotide sequence ID" value="NZ_QYBC01000010.1"/>
</dbReference>
<comment type="caution">
    <text evidence="2">The sequence shown here is derived from an EMBL/GenBank/DDBJ whole genome shotgun (WGS) entry which is preliminary data.</text>
</comment>
<dbReference type="PANTHER" id="PTHR12110:SF41">
    <property type="entry name" value="INOSOSE DEHYDRATASE"/>
    <property type="match status" value="1"/>
</dbReference>
<dbReference type="OrthoDB" id="3325478at2"/>
<dbReference type="EMBL" id="QYBC01000010">
    <property type="protein sequence ID" value="RYB04346.1"/>
    <property type="molecule type" value="Genomic_DNA"/>
</dbReference>
<evidence type="ECO:0000313" key="3">
    <source>
        <dbReference type="Proteomes" id="UP000289411"/>
    </source>
</evidence>
<gene>
    <name evidence="2" type="ORF">D3272_12895</name>
</gene>
<dbReference type="Pfam" id="PF01261">
    <property type="entry name" value="AP_endonuc_2"/>
    <property type="match status" value="1"/>
</dbReference>
<dbReference type="Gene3D" id="3.20.20.150">
    <property type="entry name" value="Divalent-metal-dependent TIM barrel enzymes"/>
    <property type="match status" value="1"/>
</dbReference>
<evidence type="ECO:0000313" key="2">
    <source>
        <dbReference type="EMBL" id="RYB04346.1"/>
    </source>
</evidence>
<protein>
    <submittedName>
        <fullName evidence="2">Sugar phosphate isomerase/epimerase</fullName>
    </submittedName>
</protein>